<feature type="region of interest" description="Disordered" evidence="1">
    <location>
        <begin position="104"/>
        <end position="127"/>
    </location>
</feature>
<keyword evidence="3" id="KW-1185">Reference proteome</keyword>
<name>A0A5A7P2J0_STRAF</name>
<dbReference type="GO" id="GO:0034220">
    <property type="term" value="P:monoatomic ion transmembrane transport"/>
    <property type="evidence" value="ECO:0007669"/>
    <property type="project" value="UniProtKB-KW"/>
</dbReference>
<dbReference type="EMBL" id="BKCP01001447">
    <property type="protein sequence ID" value="GER27053.1"/>
    <property type="molecule type" value="Genomic_DNA"/>
</dbReference>
<accession>A0A5A7P2J0</accession>
<comment type="caution">
    <text evidence="2">The sequence shown here is derived from an EMBL/GenBank/DDBJ whole genome shotgun (WGS) entry which is preliminary data.</text>
</comment>
<gene>
    <name evidence="2" type="ORF">STAS_02738</name>
</gene>
<sequence>MFLAYRPPFSDKLPFTQSDHYPPVGDTHTKDRLKNGLSSIDHSLPSPPFISLTSSVSHSRRREGHLLRPSPPPAPRRPFGESAAHNLYLPPVASDRHLTPAQHSLTPTTTALSRRQQPLHYPTANSRHSPCRRITVSSCHCGDALATSPPFHSHIHPYQCRYSDCAVNRRWKTFNSHRKYDSKGWGRKEYGRLVGFVGDAGEEEGLCVVGKF</sequence>
<dbReference type="AlphaFoldDB" id="A0A5A7P2J0"/>
<evidence type="ECO:0000256" key="1">
    <source>
        <dbReference type="SAM" id="MobiDB-lite"/>
    </source>
</evidence>
<evidence type="ECO:0000313" key="3">
    <source>
        <dbReference type="Proteomes" id="UP000325081"/>
    </source>
</evidence>
<keyword evidence="2" id="KW-0406">Ion transport</keyword>
<organism evidence="2 3">
    <name type="scientific">Striga asiatica</name>
    <name type="common">Asiatic witchweed</name>
    <name type="synonym">Buchnera asiatica</name>
    <dbReference type="NCBI Taxonomy" id="4170"/>
    <lineage>
        <taxon>Eukaryota</taxon>
        <taxon>Viridiplantae</taxon>
        <taxon>Streptophyta</taxon>
        <taxon>Embryophyta</taxon>
        <taxon>Tracheophyta</taxon>
        <taxon>Spermatophyta</taxon>
        <taxon>Magnoliopsida</taxon>
        <taxon>eudicotyledons</taxon>
        <taxon>Gunneridae</taxon>
        <taxon>Pentapetalae</taxon>
        <taxon>asterids</taxon>
        <taxon>lamiids</taxon>
        <taxon>Lamiales</taxon>
        <taxon>Orobanchaceae</taxon>
        <taxon>Buchnereae</taxon>
        <taxon>Striga</taxon>
    </lineage>
</organism>
<feature type="region of interest" description="Disordered" evidence="1">
    <location>
        <begin position="14"/>
        <end position="82"/>
    </location>
</feature>
<evidence type="ECO:0000313" key="2">
    <source>
        <dbReference type="EMBL" id="GER27053.1"/>
    </source>
</evidence>
<proteinExistence type="predicted"/>
<feature type="compositionally biased region" description="Polar residues" evidence="1">
    <location>
        <begin position="104"/>
        <end position="116"/>
    </location>
</feature>
<reference evidence="3" key="1">
    <citation type="journal article" date="2019" name="Curr. Biol.">
        <title>Genome Sequence of Striga asiatica Provides Insight into the Evolution of Plant Parasitism.</title>
        <authorList>
            <person name="Yoshida S."/>
            <person name="Kim S."/>
            <person name="Wafula E.K."/>
            <person name="Tanskanen J."/>
            <person name="Kim Y.M."/>
            <person name="Honaas L."/>
            <person name="Yang Z."/>
            <person name="Spallek T."/>
            <person name="Conn C.E."/>
            <person name="Ichihashi Y."/>
            <person name="Cheong K."/>
            <person name="Cui S."/>
            <person name="Der J.P."/>
            <person name="Gundlach H."/>
            <person name="Jiao Y."/>
            <person name="Hori C."/>
            <person name="Ishida J.K."/>
            <person name="Kasahara H."/>
            <person name="Kiba T."/>
            <person name="Kim M.S."/>
            <person name="Koo N."/>
            <person name="Laohavisit A."/>
            <person name="Lee Y.H."/>
            <person name="Lumba S."/>
            <person name="McCourt P."/>
            <person name="Mortimer J.C."/>
            <person name="Mutuku J.M."/>
            <person name="Nomura T."/>
            <person name="Sasaki-Sekimoto Y."/>
            <person name="Seto Y."/>
            <person name="Wang Y."/>
            <person name="Wakatake T."/>
            <person name="Sakakibara H."/>
            <person name="Demura T."/>
            <person name="Yamaguchi S."/>
            <person name="Yoneyama K."/>
            <person name="Manabe R.I."/>
            <person name="Nelson D.C."/>
            <person name="Schulman A.H."/>
            <person name="Timko M.P."/>
            <person name="dePamphilis C.W."/>
            <person name="Choi D."/>
            <person name="Shirasu K."/>
        </authorList>
    </citation>
    <scope>NUCLEOTIDE SEQUENCE [LARGE SCALE GENOMIC DNA]</scope>
    <source>
        <strain evidence="3">cv. UVA1</strain>
    </source>
</reference>
<keyword evidence="2" id="KW-0407">Ion channel</keyword>
<dbReference type="Proteomes" id="UP000325081">
    <property type="component" value="Unassembled WGS sequence"/>
</dbReference>
<keyword evidence="2" id="KW-0813">Transport</keyword>
<protein>
    <submittedName>
        <fullName evidence="2">Voltage-gated sodium channel alpha subunit</fullName>
    </submittedName>
</protein>